<dbReference type="PROSITE" id="PS50033">
    <property type="entry name" value="UBX"/>
    <property type="match status" value="1"/>
</dbReference>
<evidence type="ECO:0000259" key="2">
    <source>
        <dbReference type="PROSITE" id="PS50033"/>
    </source>
</evidence>
<name>A0A9P7Z4E8_9HELO</name>
<feature type="compositionally biased region" description="Low complexity" evidence="1">
    <location>
        <begin position="80"/>
        <end position="94"/>
    </location>
</feature>
<evidence type="ECO:0000313" key="4">
    <source>
        <dbReference type="EMBL" id="KAG9244698.1"/>
    </source>
</evidence>
<evidence type="ECO:0008006" key="6">
    <source>
        <dbReference type="Google" id="ProtNLM"/>
    </source>
</evidence>
<dbReference type="GO" id="GO:0005829">
    <property type="term" value="C:cytosol"/>
    <property type="evidence" value="ECO:0007669"/>
    <property type="project" value="TreeGrafter"/>
</dbReference>
<feature type="region of interest" description="Disordered" evidence="1">
    <location>
        <begin position="51"/>
        <end position="212"/>
    </location>
</feature>
<dbReference type="SUPFAM" id="SSF102848">
    <property type="entry name" value="NSFL1 (p97 ATPase) cofactor p47, SEP domain"/>
    <property type="match status" value="1"/>
</dbReference>
<dbReference type="InterPro" id="IPR036241">
    <property type="entry name" value="NSFL1C_SEP_dom_sf"/>
</dbReference>
<dbReference type="SUPFAM" id="SSF54236">
    <property type="entry name" value="Ubiquitin-like"/>
    <property type="match status" value="1"/>
</dbReference>
<dbReference type="Proteomes" id="UP000887226">
    <property type="component" value="Unassembled WGS sequence"/>
</dbReference>
<sequence>MADDEPSHDELTSQFCAFTGVESIDTARHFLTSSDWNLETAVALFYNAGSEDIDNEQEMEEAETLAEEPYTGPRTLDGRPAPQSIPSVASSSRAAPPPPRRGGINTLGSIPKPSGHGHSYDDDDDDDNDDDENGKPRDLFAGGEKSGLAVQDPNRGNKDPKKLANEILKKARANTKEGQSPASSSAPSRFRGGGHTLGGDDAPSQHIPDPHAQDTSEALLQTRTLHLWADGFSVENGPLHRFDDERNAADLAMIQQGRAPPHLMNIRPNEQVDVHLQEHQEDYKAPPKVYKPFGGSGQRLGSPTPGPSGSSATTMSILAAPTPSAQAASTPAEVTIDPAVPTLSLRIQLANGTRLPARFNTTQTIGDVYDFVNRASTHDIAGRSWVLATTFPNKDHTNKDMLLGEMAEFKRGGTAVQKWT</sequence>
<gene>
    <name evidence="4" type="ORF">BJ878DRAFT_459760</name>
</gene>
<comment type="caution">
    <text evidence="4">The sequence shown here is derived from an EMBL/GenBank/DDBJ whole genome shotgun (WGS) entry which is preliminary data.</text>
</comment>
<dbReference type="EMBL" id="MU253889">
    <property type="protein sequence ID" value="KAG9244698.1"/>
    <property type="molecule type" value="Genomic_DNA"/>
</dbReference>
<dbReference type="PROSITE" id="PS51399">
    <property type="entry name" value="SEP"/>
    <property type="match status" value="1"/>
</dbReference>
<dbReference type="InterPro" id="IPR001012">
    <property type="entry name" value="UBX_dom"/>
</dbReference>
<dbReference type="Gene3D" id="3.30.420.210">
    <property type="entry name" value="SEP domain"/>
    <property type="match status" value="1"/>
</dbReference>
<feature type="compositionally biased region" description="Low complexity" evidence="1">
    <location>
        <begin position="301"/>
        <end position="315"/>
    </location>
</feature>
<dbReference type="FunFam" id="3.30.420.210:FF:000002">
    <property type="entry name" value="UBX domain-containing protein 1"/>
    <property type="match status" value="1"/>
</dbReference>
<dbReference type="GO" id="GO:0000045">
    <property type="term" value="P:autophagosome assembly"/>
    <property type="evidence" value="ECO:0007669"/>
    <property type="project" value="TreeGrafter"/>
</dbReference>
<dbReference type="Pfam" id="PF00789">
    <property type="entry name" value="UBX"/>
    <property type="match status" value="1"/>
</dbReference>
<feature type="domain" description="UBX" evidence="2">
    <location>
        <begin position="338"/>
        <end position="400"/>
    </location>
</feature>
<protein>
    <recommendedName>
        <fullName evidence="6">UBX domain-containing protein 1</fullName>
    </recommendedName>
</protein>
<dbReference type="InterPro" id="IPR029071">
    <property type="entry name" value="Ubiquitin-like_domsf"/>
</dbReference>
<dbReference type="GO" id="GO:0005634">
    <property type="term" value="C:nucleus"/>
    <property type="evidence" value="ECO:0007669"/>
    <property type="project" value="TreeGrafter"/>
</dbReference>
<dbReference type="AlphaFoldDB" id="A0A9P7Z4E8"/>
<dbReference type="Gene3D" id="3.10.20.90">
    <property type="entry name" value="Phosphatidylinositol 3-kinase Catalytic Subunit, Chain A, domain 1"/>
    <property type="match status" value="1"/>
</dbReference>
<evidence type="ECO:0000259" key="3">
    <source>
        <dbReference type="PROSITE" id="PS51399"/>
    </source>
</evidence>
<dbReference type="InterPro" id="IPR009060">
    <property type="entry name" value="UBA-like_sf"/>
</dbReference>
<evidence type="ECO:0000313" key="5">
    <source>
        <dbReference type="Proteomes" id="UP000887226"/>
    </source>
</evidence>
<accession>A0A9P7Z4E8</accession>
<dbReference type="PANTHER" id="PTHR23333">
    <property type="entry name" value="UBX DOMAIN CONTAINING PROTEIN"/>
    <property type="match status" value="1"/>
</dbReference>
<dbReference type="OrthoDB" id="25887at2759"/>
<dbReference type="Gene3D" id="1.10.8.10">
    <property type="entry name" value="DNA helicase RuvA subunit, C-terminal domain"/>
    <property type="match status" value="1"/>
</dbReference>
<dbReference type="GO" id="GO:0043130">
    <property type="term" value="F:ubiquitin binding"/>
    <property type="evidence" value="ECO:0007669"/>
    <property type="project" value="TreeGrafter"/>
</dbReference>
<dbReference type="GO" id="GO:0061025">
    <property type="term" value="P:membrane fusion"/>
    <property type="evidence" value="ECO:0007669"/>
    <property type="project" value="TreeGrafter"/>
</dbReference>
<dbReference type="SMART" id="SM00553">
    <property type="entry name" value="SEP"/>
    <property type="match status" value="1"/>
</dbReference>
<dbReference type="GO" id="GO:0031468">
    <property type="term" value="P:nuclear membrane reassembly"/>
    <property type="evidence" value="ECO:0007669"/>
    <property type="project" value="TreeGrafter"/>
</dbReference>
<dbReference type="SUPFAM" id="SSF46934">
    <property type="entry name" value="UBA-like"/>
    <property type="match status" value="1"/>
</dbReference>
<feature type="domain" description="SEP" evidence="3">
    <location>
        <begin position="220"/>
        <end position="284"/>
    </location>
</feature>
<dbReference type="Pfam" id="PF08059">
    <property type="entry name" value="SEP"/>
    <property type="match status" value="1"/>
</dbReference>
<dbReference type="GO" id="GO:0043161">
    <property type="term" value="P:proteasome-mediated ubiquitin-dependent protein catabolic process"/>
    <property type="evidence" value="ECO:0007669"/>
    <property type="project" value="TreeGrafter"/>
</dbReference>
<feature type="compositionally biased region" description="Acidic residues" evidence="1">
    <location>
        <begin position="51"/>
        <end position="66"/>
    </location>
</feature>
<dbReference type="InterPro" id="IPR012989">
    <property type="entry name" value="SEP_domain"/>
</dbReference>
<dbReference type="PANTHER" id="PTHR23333:SF20">
    <property type="entry name" value="NSFL1 COFACTOR P47"/>
    <property type="match status" value="1"/>
</dbReference>
<reference evidence="4" key="1">
    <citation type="journal article" date="2021" name="IMA Fungus">
        <title>Genomic characterization of three marine fungi, including Emericellopsis atlantica sp. nov. with signatures of a generalist lifestyle and marine biomass degradation.</title>
        <authorList>
            <person name="Hagestad O.C."/>
            <person name="Hou L."/>
            <person name="Andersen J.H."/>
            <person name="Hansen E.H."/>
            <person name="Altermark B."/>
            <person name="Li C."/>
            <person name="Kuhnert E."/>
            <person name="Cox R.J."/>
            <person name="Crous P.W."/>
            <person name="Spatafora J.W."/>
            <person name="Lail K."/>
            <person name="Amirebrahimi M."/>
            <person name="Lipzen A."/>
            <person name="Pangilinan J."/>
            <person name="Andreopoulos W."/>
            <person name="Hayes R.D."/>
            <person name="Ng V."/>
            <person name="Grigoriev I.V."/>
            <person name="Jackson S.A."/>
            <person name="Sutton T.D.S."/>
            <person name="Dobson A.D.W."/>
            <person name="Rama T."/>
        </authorList>
    </citation>
    <scope>NUCLEOTIDE SEQUENCE</scope>
    <source>
        <strain evidence="4">TRa3180A</strain>
    </source>
</reference>
<feature type="compositionally biased region" description="Basic and acidic residues" evidence="1">
    <location>
        <begin position="155"/>
        <end position="169"/>
    </location>
</feature>
<dbReference type="Pfam" id="PF14555">
    <property type="entry name" value="UBA_4"/>
    <property type="match status" value="1"/>
</dbReference>
<keyword evidence="5" id="KW-1185">Reference proteome</keyword>
<organism evidence="4 5">
    <name type="scientific">Calycina marina</name>
    <dbReference type="NCBI Taxonomy" id="1763456"/>
    <lineage>
        <taxon>Eukaryota</taxon>
        <taxon>Fungi</taxon>
        <taxon>Dikarya</taxon>
        <taxon>Ascomycota</taxon>
        <taxon>Pezizomycotina</taxon>
        <taxon>Leotiomycetes</taxon>
        <taxon>Helotiales</taxon>
        <taxon>Pezizellaceae</taxon>
        <taxon>Calycina</taxon>
    </lineage>
</organism>
<feature type="compositionally biased region" description="Acidic residues" evidence="1">
    <location>
        <begin position="121"/>
        <end position="132"/>
    </location>
</feature>
<feature type="region of interest" description="Disordered" evidence="1">
    <location>
        <begin position="291"/>
        <end position="315"/>
    </location>
</feature>
<dbReference type="GO" id="GO:0007030">
    <property type="term" value="P:Golgi organization"/>
    <property type="evidence" value="ECO:0007669"/>
    <property type="project" value="TreeGrafter"/>
</dbReference>
<evidence type="ECO:0000256" key="1">
    <source>
        <dbReference type="SAM" id="MobiDB-lite"/>
    </source>
</evidence>
<dbReference type="CDD" id="cd14348">
    <property type="entry name" value="UBA_p47"/>
    <property type="match status" value="1"/>
</dbReference>
<proteinExistence type="predicted"/>